<dbReference type="PROSITE" id="PS52027">
    <property type="entry name" value="ZF_C2HC_C3H"/>
    <property type="match status" value="1"/>
</dbReference>
<dbReference type="GO" id="GO:0008270">
    <property type="term" value="F:zinc ion binding"/>
    <property type="evidence" value="ECO:0007669"/>
    <property type="project" value="UniProtKB-KW"/>
</dbReference>
<reference evidence="8 9" key="1">
    <citation type="submission" date="2018-11" db="EMBL/GenBank/DDBJ databases">
        <authorList>
            <consortium name="Pathogen Informatics"/>
        </authorList>
    </citation>
    <scope>NUCLEOTIDE SEQUENCE [LARGE SCALE GENOMIC DNA]</scope>
</reference>
<dbReference type="AlphaFoldDB" id="A0A3P7WD23"/>
<evidence type="ECO:0000256" key="4">
    <source>
        <dbReference type="ARBA" id="ARBA00022771"/>
    </source>
</evidence>
<gene>
    <name evidence="8" type="ORF">OFLC_LOCUS9150</name>
</gene>
<sequence>MCSPEKKKKGKDYKKLVYASNYFTLKLSISFLDHNYSGFESKYLHFQQHAIDFKVQHRTIKNFILANLPRENEQLHPCEICGRNFVKNSLVKHELVCRKMAKAKRKVFDSGKQRATGSDITIDNVINARKEREMVTSL</sequence>
<evidence type="ECO:0000256" key="3">
    <source>
        <dbReference type="ARBA" id="ARBA00022737"/>
    </source>
</evidence>
<evidence type="ECO:0000256" key="2">
    <source>
        <dbReference type="ARBA" id="ARBA00022723"/>
    </source>
</evidence>
<evidence type="ECO:0000256" key="6">
    <source>
        <dbReference type="PROSITE-ProRule" id="PRU01371"/>
    </source>
</evidence>
<keyword evidence="3" id="KW-0677">Repeat</keyword>
<protein>
    <recommendedName>
        <fullName evidence="7">C2HC/C3H-type domain-containing protein</fullName>
    </recommendedName>
</protein>
<dbReference type="Pfam" id="PF13913">
    <property type="entry name" value="zf-C2HC_2"/>
    <property type="match status" value="1"/>
</dbReference>
<proteinExistence type="inferred from homology"/>
<dbReference type="Proteomes" id="UP000267606">
    <property type="component" value="Unassembled WGS sequence"/>
</dbReference>
<accession>A0A3P7WD23</accession>
<evidence type="ECO:0000256" key="1">
    <source>
        <dbReference type="ARBA" id="ARBA00010843"/>
    </source>
</evidence>
<feature type="domain" description="C2HC/C3H-type" evidence="7">
    <location>
        <begin position="74"/>
        <end position="103"/>
    </location>
</feature>
<dbReference type="PANTHER" id="PTHR13555:SF25">
    <property type="entry name" value="ZINC FINGER C2HC DOMAIN-CONTAINING PROTEIN 1A"/>
    <property type="match status" value="1"/>
</dbReference>
<dbReference type="Gene3D" id="3.30.160.60">
    <property type="entry name" value="Classic Zinc Finger"/>
    <property type="match status" value="1"/>
</dbReference>
<evidence type="ECO:0000259" key="7">
    <source>
        <dbReference type="PROSITE" id="PS52027"/>
    </source>
</evidence>
<dbReference type="EMBL" id="UZAJ01010926">
    <property type="protein sequence ID" value="VDO58900.1"/>
    <property type="molecule type" value="Genomic_DNA"/>
</dbReference>
<keyword evidence="5" id="KW-0862">Zinc</keyword>
<comment type="similarity">
    <text evidence="1">Belongs to the ZC2HC1 family.</text>
</comment>
<evidence type="ECO:0000256" key="5">
    <source>
        <dbReference type="ARBA" id="ARBA00022833"/>
    </source>
</evidence>
<keyword evidence="9" id="KW-1185">Reference proteome</keyword>
<dbReference type="PANTHER" id="PTHR13555">
    <property type="entry name" value="C2H2 ZINC FINGER CGI-62-RELATED"/>
    <property type="match status" value="1"/>
</dbReference>
<dbReference type="InterPro" id="IPR026319">
    <property type="entry name" value="ZC2HC1A/B-like"/>
</dbReference>
<evidence type="ECO:0000313" key="9">
    <source>
        <dbReference type="Proteomes" id="UP000267606"/>
    </source>
</evidence>
<keyword evidence="2" id="KW-0479">Metal-binding</keyword>
<organism evidence="8 9">
    <name type="scientific">Onchocerca flexuosa</name>
    <dbReference type="NCBI Taxonomy" id="387005"/>
    <lineage>
        <taxon>Eukaryota</taxon>
        <taxon>Metazoa</taxon>
        <taxon>Ecdysozoa</taxon>
        <taxon>Nematoda</taxon>
        <taxon>Chromadorea</taxon>
        <taxon>Rhabditida</taxon>
        <taxon>Spirurina</taxon>
        <taxon>Spiruromorpha</taxon>
        <taxon>Filarioidea</taxon>
        <taxon>Onchocercidae</taxon>
        <taxon>Onchocerca</taxon>
    </lineage>
</organism>
<dbReference type="InterPro" id="IPR049899">
    <property type="entry name" value="Znf_C2HC_C3H"/>
</dbReference>
<name>A0A3P7WD23_9BILA</name>
<evidence type="ECO:0000313" key="8">
    <source>
        <dbReference type="EMBL" id="VDO58900.1"/>
    </source>
</evidence>
<keyword evidence="4 6" id="KW-0863">Zinc-finger</keyword>